<evidence type="ECO:0000256" key="5">
    <source>
        <dbReference type="ARBA" id="ARBA00022679"/>
    </source>
</evidence>
<evidence type="ECO:0000256" key="1">
    <source>
        <dbReference type="ARBA" id="ARBA00004141"/>
    </source>
</evidence>
<feature type="transmembrane region" description="Helical" evidence="10">
    <location>
        <begin position="68"/>
        <end position="86"/>
    </location>
</feature>
<dbReference type="InterPro" id="IPR025770">
    <property type="entry name" value="PPMT_MeTrfase"/>
</dbReference>
<name>A0A8H7CYC6_9AGAR</name>
<dbReference type="PANTHER" id="PTHR12714:SF9">
    <property type="entry name" value="PROTEIN-S-ISOPRENYLCYSTEINE O-METHYLTRANSFERASE"/>
    <property type="match status" value="1"/>
</dbReference>
<comment type="caution">
    <text evidence="12">The sequence shown here is derived from an EMBL/GenBank/DDBJ whole genome shotgun (WGS) entry which is preliminary data.</text>
</comment>
<reference evidence="12" key="1">
    <citation type="submission" date="2020-05" db="EMBL/GenBank/DDBJ databases">
        <title>Mycena genomes resolve the evolution of fungal bioluminescence.</title>
        <authorList>
            <person name="Tsai I.J."/>
        </authorList>
    </citation>
    <scope>NUCLEOTIDE SEQUENCE</scope>
    <source>
        <strain evidence="12">CCC161011</strain>
    </source>
</reference>
<feature type="transmembrane region" description="Helical" evidence="10">
    <location>
        <begin position="135"/>
        <end position="153"/>
    </location>
</feature>
<evidence type="ECO:0000256" key="8">
    <source>
        <dbReference type="ARBA" id="ARBA00022989"/>
    </source>
</evidence>
<evidence type="ECO:0000313" key="13">
    <source>
        <dbReference type="Proteomes" id="UP000620124"/>
    </source>
</evidence>
<comment type="catalytic activity">
    <reaction evidence="10">
        <text>[protein]-C-terminal S-[(2E,6E)-farnesyl]-L-cysteine + S-adenosyl-L-methionine = [protein]-C-terminal S-[(2E,6E)-farnesyl]-L-cysteine methyl ester + S-adenosyl-L-homocysteine</text>
        <dbReference type="Rhea" id="RHEA:21672"/>
        <dbReference type="Rhea" id="RHEA-COMP:12125"/>
        <dbReference type="Rhea" id="RHEA-COMP:12126"/>
        <dbReference type="ChEBI" id="CHEBI:57856"/>
        <dbReference type="ChEBI" id="CHEBI:59789"/>
        <dbReference type="ChEBI" id="CHEBI:90510"/>
        <dbReference type="ChEBI" id="CHEBI:90511"/>
        <dbReference type="EC" id="2.1.1.100"/>
    </reaction>
</comment>
<dbReference type="PANTHER" id="PTHR12714">
    <property type="entry name" value="PROTEIN-S ISOPRENYLCYSTEINE O-METHYLTRANSFERASE"/>
    <property type="match status" value="1"/>
</dbReference>
<gene>
    <name evidence="12" type="ORF">MVEN_01235100</name>
</gene>
<accession>A0A8H7CYC6</accession>
<organism evidence="12 13">
    <name type="scientific">Mycena venus</name>
    <dbReference type="NCBI Taxonomy" id="2733690"/>
    <lineage>
        <taxon>Eukaryota</taxon>
        <taxon>Fungi</taxon>
        <taxon>Dikarya</taxon>
        <taxon>Basidiomycota</taxon>
        <taxon>Agaricomycotina</taxon>
        <taxon>Agaricomycetes</taxon>
        <taxon>Agaricomycetidae</taxon>
        <taxon>Agaricales</taxon>
        <taxon>Marasmiineae</taxon>
        <taxon>Mycenaceae</taxon>
        <taxon>Mycena</taxon>
    </lineage>
</organism>
<dbReference type="EC" id="2.1.1.100" evidence="3 10"/>
<dbReference type="Proteomes" id="UP000620124">
    <property type="component" value="Unassembled WGS sequence"/>
</dbReference>
<keyword evidence="8 10" id="KW-1133">Transmembrane helix</keyword>
<sequence length="258" mass="28850">MSSAPPSDPTTTNGPRHPLVPPPPAKYTGRIPNTPLFASLIAFLLGAVFALGLVAFSAGATGFARPWWATYQLGFFFAAWAAFHWGEYAVTAGWNLEKCSVDSFLLENGSTYHIAHGTAVAEYVLTLYFRPAWKAHPYISLVGIVLVILGQALRSGAMIHASTNFSHAVAFRKRDSHVLVTDGVYAWLRHPSYAGFFYWALGTQLVLQNPVSFMAYAAVMWRFFYYRTRAEERALVSFFGEEYERYRKRVGTMIPFVP</sequence>
<keyword evidence="13" id="KW-1185">Reference proteome</keyword>
<dbReference type="Gene3D" id="1.20.120.1630">
    <property type="match status" value="1"/>
</dbReference>
<evidence type="ECO:0000256" key="6">
    <source>
        <dbReference type="ARBA" id="ARBA00022691"/>
    </source>
</evidence>
<evidence type="ECO:0000256" key="9">
    <source>
        <dbReference type="ARBA" id="ARBA00023136"/>
    </source>
</evidence>
<proteinExistence type="inferred from homology"/>
<keyword evidence="6 10" id="KW-0949">S-adenosyl-L-methionine</keyword>
<dbReference type="GO" id="GO:0005789">
    <property type="term" value="C:endoplasmic reticulum membrane"/>
    <property type="evidence" value="ECO:0007669"/>
    <property type="project" value="UniProtKB-SubCell"/>
</dbReference>
<evidence type="ECO:0000256" key="4">
    <source>
        <dbReference type="ARBA" id="ARBA00022603"/>
    </source>
</evidence>
<protein>
    <recommendedName>
        <fullName evidence="3 10">Protein-S-isoprenylcysteine O-methyltransferase</fullName>
        <ecNumber evidence="3 10">2.1.1.100</ecNumber>
    </recommendedName>
</protein>
<evidence type="ECO:0000256" key="2">
    <source>
        <dbReference type="ARBA" id="ARBA00009140"/>
    </source>
</evidence>
<dbReference type="PROSITE" id="PS51564">
    <property type="entry name" value="SAM_ICMT"/>
    <property type="match status" value="1"/>
</dbReference>
<keyword evidence="7 10" id="KW-0812">Transmembrane</keyword>
<evidence type="ECO:0000256" key="10">
    <source>
        <dbReference type="RuleBase" id="RU362022"/>
    </source>
</evidence>
<comment type="caution">
    <text evidence="10">Lacks conserved residue(s) required for the propagation of feature annotation.</text>
</comment>
<feature type="compositionally biased region" description="Polar residues" evidence="11">
    <location>
        <begin position="1"/>
        <end position="14"/>
    </location>
</feature>
<feature type="transmembrane region" description="Helical" evidence="10">
    <location>
        <begin position="36"/>
        <end position="56"/>
    </location>
</feature>
<dbReference type="InterPro" id="IPR007269">
    <property type="entry name" value="ICMT_MeTrfase"/>
</dbReference>
<evidence type="ECO:0000256" key="3">
    <source>
        <dbReference type="ARBA" id="ARBA00012151"/>
    </source>
</evidence>
<dbReference type="GO" id="GO:0032259">
    <property type="term" value="P:methylation"/>
    <property type="evidence" value="ECO:0007669"/>
    <property type="project" value="UniProtKB-KW"/>
</dbReference>
<evidence type="ECO:0000256" key="7">
    <source>
        <dbReference type="ARBA" id="ARBA00022692"/>
    </source>
</evidence>
<dbReference type="Pfam" id="PF04140">
    <property type="entry name" value="ICMT"/>
    <property type="match status" value="1"/>
</dbReference>
<keyword evidence="10" id="KW-0256">Endoplasmic reticulum</keyword>
<dbReference type="GO" id="GO:0004671">
    <property type="term" value="F:protein C-terminal S-isoprenylcysteine carboxyl O-methyltransferase activity"/>
    <property type="evidence" value="ECO:0007669"/>
    <property type="project" value="UniProtKB-EC"/>
</dbReference>
<dbReference type="OrthoDB" id="422086at2759"/>
<keyword evidence="4 10" id="KW-0489">Methyltransferase</keyword>
<comment type="similarity">
    <text evidence="2 10">Belongs to the class VI-like SAM-binding methyltransferase superfamily. Isoprenylcysteine carboxyl methyltransferase family.</text>
</comment>
<comment type="subcellular location">
    <subcellularLocation>
        <location evidence="10">Endoplasmic reticulum membrane</location>
        <topology evidence="10">Multi-pass membrane protein</topology>
    </subcellularLocation>
    <subcellularLocation>
        <location evidence="1">Membrane</location>
        <topology evidence="1">Multi-pass membrane protein</topology>
    </subcellularLocation>
</comment>
<evidence type="ECO:0000256" key="11">
    <source>
        <dbReference type="SAM" id="MobiDB-lite"/>
    </source>
</evidence>
<dbReference type="AlphaFoldDB" id="A0A8H7CYC6"/>
<evidence type="ECO:0000313" key="12">
    <source>
        <dbReference type="EMBL" id="KAF7352692.1"/>
    </source>
</evidence>
<feature type="region of interest" description="Disordered" evidence="11">
    <location>
        <begin position="1"/>
        <end position="24"/>
    </location>
</feature>
<keyword evidence="5 12" id="KW-0808">Transferase</keyword>
<dbReference type="EMBL" id="JACAZI010000009">
    <property type="protein sequence ID" value="KAF7352692.1"/>
    <property type="molecule type" value="Genomic_DNA"/>
</dbReference>
<keyword evidence="9 10" id="KW-0472">Membrane</keyword>